<dbReference type="InterPro" id="IPR039795">
    <property type="entry name" value="LTN1/Rkr1"/>
</dbReference>
<sequence>MSKKFKSQASSSRAAAGSLGGFTSTFGGFSIDSASYTNAPSSLSYVAEPPDLTRISDANLVVAFKNLTKKDDTTKTRALEDIKETIVRLGNRSDDLEDGFLEAWGLIASLAGKRIARYLPKVIGAWLAGLYDNDKLVSRSVVESVSQVFTTEEKRLSLWKVFQTSILEFVDDVILHQTALSLSDERIVKPEDAEAKFARVSATAILLFNRIISTAAPEQISKDLPVIQTILNTRDFESIDWRIISHSIISQALPTSQLGSATEFSETILQLSQTRPQVWTTDFSGKTSASKRLRQYIQKGSQGAAESYWSNLVEMLKIIPSEVISSYASKTKETSQIGSPQIKAIMNDLLDALTSRDEPRYNLKTGWAAYYDIGIWLSTLIPEQERNEFVEEFLTQIFNPYVNGQGDNRWMLPAFSAFDTCKVAFLRLASHGCDAELKFAWKTATQDLLQAVKLSLPEQSKDFKSSQEEVCAKANRYFKLQAAILSNSSPENNSITVLFRETSLLLLEGSLQALQARNGKPYGAAAVVEEAIRHVPQLVETSEAVIEALKAGIPKLLTTPSADRIMSVVLMCSDWEEFDSVFDASLQQMTEATPDGSSGSALQKLLSTVDFQKVQDSSHLVSIVSTSVGKAIRGNQSEWPIAFSVAENKTVPDDIINEIVMALLSGLSSDEDSIIATLSGLSNFGGQKPEALRRLRKGRDGSRLVARLLYLTESPIDEISQKSVQLEKKMRETVSADITLASSREIVEQGLKYAGPQSLSIDVLSDMAQDLFRNTKPADLHSLLIDIFPSDGLWKESLGPFLELPIRLSTSITSPLGGAVNLLSNDLSSTAQQDLTNVQRDSVGASSAFRLATYVVKILSLPNVLVSLNAQQRESLFYYLPLALQLIDDDVGIEASIGIVGLELSEDRDEALEVVSDGRSIISQWTHSDTRLSDNGRTIQEDLLGLWELRVGALDDLSPESYRIGQAYVKIISGVDATKGSDALTGLAREIRKYNPIRAASELAVWGPSLSLSPSGTRLCNELIADVTGFKPKKNLTDGPKSVVLLNLLTQSMEGILDTIPTQRLVFLVKNLIHILQENPDSTSIKTEAFKALSAILRPLCEIYGSHWIESIELLNTTWKDIRGGDAELPVLHSSLRLFSALRDLVQSESNDDLTDAWNESKQDLFENLLSTLYRLDTSSAVFQPRDITADLLRRELMHIPVESLANKNDMFSLLAAECKNIQQTAFEILHRHIPQAQEQVSFDVALSKTTVNLPDELLSLLLEAPQAKLITPTSDTTAWIRIRGYLLSWKLVFDHFLNSSLPVQENYAENIKENQNLPPLLEFTFDFLQKSHGKLIDASKFDIRSWEPTDEPGERDTQWLLIHLYFLALRHLSTFTKNWWIDSQKRIKGPVETWTEKYISPYIIEDALNSVSAWIETQEEDEERPLSVKVSHRAAELIASIPVDEDSPPVAMAISLPPAYPLQPAIVTGKSRVLVDERKWRSWMLIVQGVIMFSNGNLVDGLLSFRRNVQGALKGQSECAICYSVISTDMQTPNKRCATCKNAFHSVCLFRWFKSSNQSTCPLCRNNFVYV</sequence>
<dbReference type="Pfam" id="PF23280">
    <property type="entry name" value="TPR_26"/>
    <property type="match status" value="1"/>
</dbReference>
<comment type="subunit">
    <text evidence="16">Component of the ribosome quality control complex (RQC).</text>
</comment>
<dbReference type="Pfam" id="PF23009">
    <property type="entry name" value="UBC_like"/>
    <property type="match status" value="1"/>
</dbReference>
<dbReference type="UniPathway" id="UPA00143"/>
<dbReference type="InterPro" id="IPR039804">
    <property type="entry name" value="RING-CH-C4HC3_LTN1"/>
</dbReference>
<dbReference type="GeneID" id="31000679"/>
<evidence type="ECO:0000256" key="12">
    <source>
        <dbReference type="ARBA" id="ARBA00022786"/>
    </source>
</evidence>
<dbReference type="GO" id="GO:0016567">
    <property type="term" value="P:protein ubiquitination"/>
    <property type="evidence" value="ECO:0007669"/>
    <property type="project" value="UniProtKB-UniPathway"/>
</dbReference>
<evidence type="ECO:0000313" key="19">
    <source>
        <dbReference type="Proteomes" id="UP000214365"/>
    </source>
</evidence>
<dbReference type="PANTHER" id="PTHR12389">
    <property type="entry name" value="ZINC FINGER PROTEIN 294"/>
    <property type="match status" value="1"/>
</dbReference>
<dbReference type="EC" id="2.3.2.27" evidence="5 16"/>
<dbReference type="InterPro" id="IPR054478">
    <property type="entry name" value="LTN1_UBC"/>
</dbReference>
<comment type="similarity">
    <text evidence="4 16">Belongs to the LTN1 family.</text>
</comment>
<proteinExistence type="inferred from homology"/>
<dbReference type="PANTHER" id="PTHR12389:SF0">
    <property type="entry name" value="E3 UBIQUITIN-PROTEIN LIGASE LISTERIN"/>
    <property type="match status" value="1"/>
</dbReference>
<dbReference type="Pfam" id="PF22958">
    <property type="entry name" value="Ltn1_1st"/>
    <property type="match status" value="2"/>
</dbReference>
<keyword evidence="10" id="KW-0677">Repeat</keyword>
<dbReference type="Proteomes" id="UP000214365">
    <property type="component" value="Unassembled WGS sequence"/>
</dbReference>
<keyword evidence="13 16" id="KW-0862">Zinc</keyword>
<evidence type="ECO:0000256" key="10">
    <source>
        <dbReference type="ARBA" id="ARBA00022737"/>
    </source>
</evidence>
<evidence type="ECO:0000256" key="9">
    <source>
        <dbReference type="ARBA" id="ARBA00022723"/>
    </source>
</evidence>
<comment type="catalytic activity">
    <reaction evidence="1 16">
        <text>S-ubiquitinyl-[E2 ubiquitin-conjugating enzyme]-L-cysteine + [acceptor protein]-L-lysine = [E2 ubiquitin-conjugating enzyme]-L-cysteine + N(6)-ubiquitinyl-[acceptor protein]-L-lysine.</text>
        <dbReference type="EC" id="2.3.2.27"/>
    </reaction>
</comment>
<dbReference type="SMART" id="SM01197">
    <property type="entry name" value="FANCL_C"/>
    <property type="match status" value="1"/>
</dbReference>
<comment type="pathway">
    <text evidence="3 16">Protein modification; protein ubiquitination.</text>
</comment>
<dbReference type="GO" id="GO:0008270">
    <property type="term" value="F:zinc ion binding"/>
    <property type="evidence" value="ECO:0007669"/>
    <property type="project" value="UniProtKB-KW"/>
</dbReference>
<keyword evidence="7" id="KW-0963">Cytoplasm</keyword>
<comment type="caution">
    <text evidence="18">The sequence shown here is derived from an EMBL/GenBank/DDBJ whole genome shotgun (WGS) entry which is preliminary data.</text>
</comment>
<dbReference type="GO" id="GO:0072344">
    <property type="term" value="P:rescue of stalled ribosome"/>
    <property type="evidence" value="ECO:0007669"/>
    <property type="project" value="UniProtKB-UniRule"/>
</dbReference>
<evidence type="ECO:0000256" key="11">
    <source>
        <dbReference type="ARBA" id="ARBA00022771"/>
    </source>
</evidence>
<dbReference type="Pfam" id="PF22999">
    <property type="entry name" value="LTN1_E3_ligase_6th"/>
    <property type="match status" value="1"/>
</dbReference>
<dbReference type="Pfam" id="PF13639">
    <property type="entry name" value="zf-RING_2"/>
    <property type="match status" value="1"/>
</dbReference>
<evidence type="ECO:0000256" key="2">
    <source>
        <dbReference type="ARBA" id="ARBA00004514"/>
    </source>
</evidence>
<evidence type="ECO:0000256" key="1">
    <source>
        <dbReference type="ARBA" id="ARBA00000900"/>
    </source>
</evidence>
<dbReference type="InterPro" id="IPR001841">
    <property type="entry name" value="Znf_RING"/>
</dbReference>
<dbReference type="FunFam" id="3.30.40.10:FF:000038">
    <property type="entry name" value="E3 ubiquitin-protein ligase listerin"/>
    <property type="match status" value="1"/>
</dbReference>
<comment type="subcellular location">
    <subcellularLocation>
        <location evidence="2">Cytoplasm</location>
        <location evidence="2">Cytosol</location>
    </subcellularLocation>
</comment>
<dbReference type="InterPro" id="IPR054477">
    <property type="entry name" value="LTN1_E3_ligase_6th"/>
</dbReference>
<dbReference type="SMART" id="SM00184">
    <property type="entry name" value="RING"/>
    <property type="match status" value="1"/>
</dbReference>
<evidence type="ECO:0000256" key="4">
    <source>
        <dbReference type="ARBA" id="ARBA00007997"/>
    </source>
</evidence>
<evidence type="ECO:0000256" key="7">
    <source>
        <dbReference type="ARBA" id="ARBA00022490"/>
    </source>
</evidence>
<dbReference type="InterPro" id="IPR016024">
    <property type="entry name" value="ARM-type_fold"/>
</dbReference>
<keyword evidence="8 16" id="KW-0808">Transferase</keyword>
<evidence type="ECO:0000256" key="16">
    <source>
        <dbReference type="RuleBase" id="RU367090"/>
    </source>
</evidence>
<comment type="function">
    <text evidence="14">E3 ubiquitin-protein ligase component of the ribosome quality control complex (RQC), a ribosome-associated complex that mediates ubiquitination and extraction of incompletely synthesized nascent chains for proteasomal degradation. Mediates ubiquitination of proteins derived from mRNAs lacking stop codons (non-stop proteins) and other translation arrest products induced by poly-lysine sequences and tandem rare codons. Ubiquitination leads to CDC48 recruitment for extraction and degradation of the incomplete translation product. May indirectly play a role in chromatin function and transcription.</text>
</comment>
<keyword evidence="11 15" id="KW-0863">Zinc-finger</keyword>
<dbReference type="InterPro" id="IPR054476">
    <property type="entry name" value="Ltn1_N"/>
</dbReference>
<dbReference type="InterPro" id="IPR013083">
    <property type="entry name" value="Znf_RING/FYVE/PHD"/>
</dbReference>
<dbReference type="CDD" id="cd16491">
    <property type="entry name" value="RING-CH-C4HC3_LTN1"/>
    <property type="match status" value="1"/>
</dbReference>
<name>A0A225BC97_TALAT</name>
<evidence type="ECO:0000256" key="14">
    <source>
        <dbReference type="ARBA" id="ARBA00055150"/>
    </source>
</evidence>
<dbReference type="GO" id="GO:0043023">
    <property type="term" value="F:ribosomal large subunit binding"/>
    <property type="evidence" value="ECO:0007669"/>
    <property type="project" value="TreeGrafter"/>
</dbReference>
<feature type="domain" description="RING-type" evidence="17">
    <location>
        <begin position="1520"/>
        <end position="1566"/>
    </location>
</feature>
<dbReference type="GO" id="GO:1990116">
    <property type="term" value="P:ribosome-associated ubiquitin-dependent protein catabolic process"/>
    <property type="evidence" value="ECO:0007669"/>
    <property type="project" value="UniProtKB-UniRule"/>
</dbReference>
<dbReference type="EMBL" id="LFMY01000001">
    <property type="protein sequence ID" value="OKL63677.1"/>
    <property type="molecule type" value="Genomic_DNA"/>
</dbReference>
<dbReference type="Gene3D" id="3.30.40.10">
    <property type="entry name" value="Zinc/RING finger domain, C3HC4 (zinc finger)"/>
    <property type="match status" value="1"/>
</dbReference>
<dbReference type="SUPFAM" id="SSF48371">
    <property type="entry name" value="ARM repeat"/>
    <property type="match status" value="1"/>
</dbReference>
<evidence type="ECO:0000256" key="8">
    <source>
        <dbReference type="ARBA" id="ARBA00022679"/>
    </source>
</evidence>
<evidence type="ECO:0000256" key="3">
    <source>
        <dbReference type="ARBA" id="ARBA00004906"/>
    </source>
</evidence>
<gene>
    <name evidence="18" type="ORF">UA08_00924</name>
</gene>
<evidence type="ECO:0000259" key="17">
    <source>
        <dbReference type="PROSITE" id="PS50089"/>
    </source>
</evidence>
<comment type="function">
    <text evidence="16">E3 ubiquitin-protein ligase. Component of the ribosome quality control complex (RQC), a ribosome-associated complex that mediates ubiquitination and extraction of incompletely synthesized nascent chains for proteasomal degradation.</text>
</comment>
<evidence type="ECO:0000256" key="6">
    <source>
        <dbReference type="ARBA" id="ARBA00017157"/>
    </source>
</evidence>
<protein>
    <recommendedName>
        <fullName evidence="6 16">E3 ubiquitin-protein ligase listerin</fullName>
        <ecNumber evidence="5 16">2.3.2.27</ecNumber>
    </recommendedName>
    <alternativeName>
        <fullName evidence="16">RING-type E3 ubiquitin transferase listerin</fullName>
    </alternativeName>
</protein>
<evidence type="ECO:0000313" key="18">
    <source>
        <dbReference type="EMBL" id="OKL63677.1"/>
    </source>
</evidence>
<dbReference type="GO" id="GO:0005829">
    <property type="term" value="C:cytosol"/>
    <property type="evidence" value="ECO:0007669"/>
    <property type="project" value="UniProtKB-SubCell"/>
</dbReference>
<dbReference type="PROSITE" id="PS50089">
    <property type="entry name" value="ZF_RING_2"/>
    <property type="match status" value="1"/>
</dbReference>
<keyword evidence="12 16" id="KW-0833">Ubl conjugation pathway</keyword>
<evidence type="ECO:0000256" key="13">
    <source>
        <dbReference type="ARBA" id="ARBA00022833"/>
    </source>
</evidence>
<dbReference type="GO" id="GO:0061630">
    <property type="term" value="F:ubiquitin protein ligase activity"/>
    <property type="evidence" value="ECO:0007669"/>
    <property type="project" value="UniProtKB-UniRule"/>
</dbReference>
<accession>A0A225BC97</accession>
<keyword evidence="9 16" id="KW-0479">Metal-binding</keyword>
<dbReference type="STRING" id="1441469.A0A225BC97"/>
<organism evidence="18 19">
    <name type="scientific">Talaromyces atroroseus</name>
    <dbReference type="NCBI Taxonomy" id="1441469"/>
    <lineage>
        <taxon>Eukaryota</taxon>
        <taxon>Fungi</taxon>
        <taxon>Dikarya</taxon>
        <taxon>Ascomycota</taxon>
        <taxon>Pezizomycotina</taxon>
        <taxon>Eurotiomycetes</taxon>
        <taxon>Eurotiomycetidae</taxon>
        <taxon>Eurotiales</taxon>
        <taxon>Trichocomaceae</taxon>
        <taxon>Talaromyces</taxon>
        <taxon>Talaromyces sect. Trachyspermi</taxon>
    </lineage>
</organism>
<dbReference type="InterPro" id="IPR057030">
    <property type="entry name" value="TPR_Rkr-1"/>
</dbReference>
<dbReference type="GO" id="GO:1990112">
    <property type="term" value="C:RQC complex"/>
    <property type="evidence" value="ECO:0007669"/>
    <property type="project" value="UniProtKB-UniRule"/>
</dbReference>
<keyword evidence="19" id="KW-1185">Reference proteome</keyword>
<dbReference type="SUPFAM" id="SSF57850">
    <property type="entry name" value="RING/U-box"/>
    <property type="match status" value="1"/>
</dbReference>
<reference evidence="18 19" key="1">
    <citation type="submission" date="2015-06" db="EMBL/GenBank/DDBJ databases">
        <title>Talaromyces atroroseus IBT 11181 draft genome.</title>
        <authorList>
            <person name="Rasmussen K.B."/>
            <person name="Rasmussen S."/>
            <person name="Petersen B."/>
            <person name="Sicheritz-Ponten T."/>
            <person name="Mortensen U.H."/>
            <person name="Thrane U."/>
        </authorList>
    </citation>
    <scope>NUCLEOTIDE SEQUENCE [LARGE SCALE GENOMIC DNA]</scope>
    <source>
        <strain evidence="18 19">IBT 11181</strain>
    </source>
</reference>
<evidence type="ECO:0000256" key="15">
    <source>
        <dbReference type="PROSITE-ProRule" id="PRU00175"/>
    </source>
</evidence>
<dbReference type="OrthoDB" id="6108at2759"/>
<evidence type="ECO:0000256" key="5">
    <source>
        <dbReference type="ARBA" id="ARBA00012483"/>
    </source>
</evidence>
<dbReference type="RefSeq" id="XP_020123798.1">
    <property type="nucleotide sequence ID" value="XM_020260784.1"/>
</dbReference>